<keyword evidence="2" id="KW-1133">Transmembrane helix</keyword>
<dbReference type="EMBL" id="JALBUR010000020">
    <property type="protein sequence ID" value="MDX8420029.1"/>
    <property type="molecule type" value="Genomic_DNA"/>
</dbReference>
<organism evidence="4 5">
    <name type="scientific">Grylomicrobium aquisgranensis</name>
    <dbReference type="NCBI Taxonomy" id="2926318"/>
    <lineage>
        <taxon>Bacteria</taxon>
        <taxon>Bacillati</taxon>
        <taxon>Bacillota</taxon>
        <taxon>Erysipelotrichia</taxon>
        <taxon>Erysipelotrichales</taxon>
        <taxon>Erysipelotrichaceae</taxon>
        <taxon>Grylomicrobium</taxon>
    </lineage>
</organism>
<evidence type="ECO:0000256" key="1">
    <source>
        <dbReference type="ARBA" id="ARBA00006068"/>
    </source>
</evidence>
<dbReference type="NCBIfam" id="TIGR00350">
    <property type="entry name" value="lytR_cpsA_psr"/>
    <property type="match status" value="1"/>
</dbReference>
<dbReference type="InterPro" id="IPR050922">
    <property type="entry name" value="LytR/CpsA/Psr_CW_biosynth"/>
</dbReference>
<evidence type="ECO:0000256" key="2">
    <source>
        <dbReference type="SAM" id="Phobius"/>
    </source>
</evidence>
<keyword evidence="5" id="KW-1185">Reference proteome</keyword>
<evidence type="ECO:0000313" key="4">
    <source>
        <dbReference type="EMBL" id="MDX8420029.1"/>
    </source>
</evidence>
<feature type="domain" description="Cell envelope-related transcriptional attenuator" evidence="3">
    <location>
        <begin position="257"/>
        <end position="400"/>
    </location>
</feature>
<keyword evidence="2" id="KW-0812">Transmembrane</keyword>
<evidence type="ECO:0000259" key="3">
    <source>
        <dbReference type="Pfam" id="PF03816"/>
    </source>
</evidence>
<name>A0AB35U913_9FIRM</name>
<comment type="caution">
    <text evidence="4">The sequence shown here is derived from an EMBL/GenBank/DDBJ whole genome shotgun (WGS) entry which is preliminary data.</text>
</comment>
<dbReference type="PANTHER" id="PTHR33392:SF6">
    <property type="entry name" value="POLYISOPRENYL-TEICHOIC ACID--PEPTIDOGLYCAN TEICHOIC ACID TRANSFERASE TAGU"/>
    <property type="match status" value="1"/>
</dbReference>
<dbReference type="RefSeq" id="WP_370596270.1">
    <property type="nucleotide sequence ID" value="NZ_JALBUR010000020.1"/>
</dbReference>
<dbReference type="Proteomes" id="UP001286174">
    <property type="component" value="Unassembled WGS sequence"/>
</dbReference>
<dbReference type="AlphaFoldDB" id="A0AB35U913"/>
<dbReference type="Gene3D" id="3.40.190.10">
    <property type="entry name" value="Periplasmic binding protein-like II"/>
    <property type="match status" value="1"/>
</dbReference>
<dbReference type="Gene3D" id="3.40.630.190">
    <property type="entry name" value="LCP protein"/>
    <property type="match status" value="1"/>
</dbReference>
<dbReference type="Pfam" id="PF03816">
    <property type="entry name" value="LytR_cpsA_psr"/>
    <property type="match status" value="1"/>
</dbReference>
<comment type="similarity">
    <text evidence="1">Belongs to the LytR/CpsA/Psr (LCP) family.</text>
</comment>
<dbReference type="PANTHER" id="PTHR33392">
    <property type="entry name" value="POLYISOPRENYL-TEICHOIC ACID--PEPTIDOGLYCAN TEICHOIC ACID TRANSFERASE TAGU"/>
    <property type="match status" value="1"/>
</dbReference>
<feature type="transmembrane region" description="Helical" evidence="2">
    <location>
        <begin position="65"/>
        <end position="84"/>
    </location>
</feature>
<protein>
    <submittedName>
        <fullName evidence="4">LCP family protein</fullName>
    </submittedName>
</protein>
<feature type="transmembrane region" description="Helical" evidence="2">
    <location>
        <begin position="38"/>
        <end position="58"/>
    </location>
</feature>
<evidence type="ECO:0000313" key="5">
    <source>
        <dbReference type="Proteomes" id="UP001286174"/>
    </source>
</evidence>
<keyword evidence="2" id="KW-0472">Membrane</keyword>
<gene>
    <name evidence="4" type="ORF">MOZ60_07960</name>
</gene>
<sequence length="508" mass="55447">MESKKHIKLGAILWLVCAVLAVATVLLADKYGVLTGNRKLIAIVAAVVVLAVLLVLSLKKKGTAVVNGILAAVLALYCVLMPKLQSREESVFSEPAHTAVRTMNLYVMSADYRSNNSSTFSSTKPSENLEDYSDAKFIVQGEFDQDDQTEALSQLKDKLGVSSLTLVQKDTVSDALSALYNNEGDVLVLNQAFDSSITSISKYASFDSDTFVLDSIKLGDSSAASAESTTSASNGSSFVIYVAGHDASSTSFSLYGRTDVDMIVAVNPVLKQILMVSIPRDFYVKNPALDNGLDKLTHLGNDGIQNTLDGVNQEFGLNIQDYMLTDFDHFSALIDELGGITVDNPYAFSGWGCDFPAGTIQLNGTQALAYARERKSLDNGDFGRNQHHGIIMEATLKKIQENCKNGDYLTVIKAALDNYITNVSLDKFYSLYKSTNNGQDWSYYKYHLGGEGTYAGTASMGFDRQLYVCKPFDSQVQFTKEQVEKVLAGEEIEMESLPDNANTTFEEN</sequence>
<proteinExistence type="inferred from homology"/>
<accession>A0AB35U913</accession>
<dbReference type="InterPro" id="IPR004474">
    <property type="entry name" value="LytR_CpsA_psr"/>
</dbReference>
<reference evidence="4 5" key="1">
    <citation type="submission" date="2022-03" db="EMBL/GenBank/DDBJ databases">
        <title>Novel taxa within the pig intestine.</title>
        <authorList>
            <person name="Wylensek D."/>
            <person name="Bishof K."/>
            <person name="Afrizal A."/>
            <person name="Clavel T."/>
        </authorList>
    </citation>
    <scope>NUCLEOTIDE SEQUENCE [LARGE SCALE GENOMIC DNA]</scope>
    <source>
        <strain evidence="4 5">CLA-KB-P133</strain>
    </source>
</reference>